<proteinExistence type="predicted"/>
<organism evidence="1 2">
    <name type="scientific">Parvimonas micra ATCC 33270</name>
    <dbReference type="NCBI Taxonomy" id="411465"/>
    <lineage>
        <taxon>Bacteria</taxon>
        <taxon>Bacillati</taxon>
        <taxon>Bacillota</taxon>
        <taxon>Tissierellia</taxon>
        <taxon>Tissierellales</taxon>
        <taxon>Peptoniphilaceae</taxon>
        <taxon>Parvimonas</taxon>
    </lineage>
</organism>
<evidence type="ECO:0000313" key="1">
    <source>
        <dbReference type="EMBL" id="EDP24127.1"/>
    </source>
</evidence>
<protein>
    <recommendedName>
        <fullName evidence="3">IrrE N-terminal-like domain-containing protein</fullName>
    </recommendedName>
</protein>
<comment type="caution">
    <text evidence="1">The sequence shown here is derived from an EMBL/GenBank/DDBJ whole genome shotgun (WGS) entry which is preliminary data.</text>
</comment>
<dbReference type="RefSeq" id="WP_004832592.1">
    <property type="nucleotide sequence ID" value="NZ_DS483517.1"/>
</dbReference>
<evidence type="ECO:0000313" key="2">
    <source>
        <dbReference type="Proteomes" id="UP000003162"/>
    </source>
</evidence>
<dbReference type="GeneID" id="93384962"/>
<dbReference type="AlphaFoldDB" id="A8SKK3"/>
<dbReference type="EMBL" id="ABEE02000016">
    <property type="protein sequence ID" value="EDP24127.1"/>
    <property type="molecule type" value="Genomic_DNA"/>
</dbReference>
<evidence type="ECO:0008006" key="3">
    <source>
        <dbReference type="Google" id="ProtNLM"/>
    </source>
</evidence>
<reference evidence="1 2" key="1">
    <citation type="submission" date="2007-09" db="EMBL/GenBank/DDBJ databases">
        <title>Draft genome sequence of Peptostreptococcus micros (ATCC 33270).</title>
        <authorList>
            <person name="Sudarsanam P."/>
            <person name="Ley R."/>
            <person name="Guruge J."/>
            <person name="Turnbaugh P.J."/>
            <person name="Mahowald M."/>
            <person name="Liep D."/>
            <person name="Gordon J."/>
        </authorList>
    </citation>
    <scope>NUCLEOTIDE SEQUENCE [LARGE SCALE GENOMIC DNA]</scope>
    <source>
        <strain evidence="1 2">ATCC 33270</strain>
    </source>
</reference>
<accession>A8SKK3</accession>
<dbReference type="HOGENOM" id="CLU_1711491_0_0_9"/>
<reference evidence="1 2" key="2">
    <citation type="submission" date="2007-09" db="EMBL/GenBank/DDBJ databases">
        <authorList>
            <person name="Fulton L."/>
            <person name="Clifton S."/>
            <person name="Fulton B."/>
            <person name="Xu J."/>
            <person name="Minx P."/>
            <person name="Pepin K.H."/>
            <person name="Johnson M."/>
            <person name="Thiruvilangam P."/>
            <person name="Bhonagiri V."/>
            <person name="Nash W.E."/>
            <person name="Mardis E.R."/>
            <person name="Wilson R.K."/>
        </authorList>
    </citation>
    <scope>NUCLEOTIDE SEQUENCE [LARGE SCALE GENOMIC DNA]</scope>
    <source>
        <strain evidence="1 2">ATCC 33270</strain>
    </source>
</reference>
<gene>
    <name evidence="1" type="ORF">PEPMIC_00707</name>
</gene>
<dbReference type="Proteomes" id="UP000003162">
    <property type="component" value="Unassembled WGS sequence"/>
</dbReference>
<dbReference type="eggNOG" id="COG2856">
    <property type="taxonomic scope" value="Bacteria"/>
</dbReference>
<name>A8SKK3_9FIRM</name>
<sequence>MKKSDRLLDIAKSNDIEIVEKYMENSKIEGLYSDNTVLINTIIQEEKYNEVLGHELGHHFTLDGNNLLEHQCKDLQEFFADAWSYREVVPLHKLAQYKLWEYEEWEVLECENITHDFLSKTFEYYKNRFGYDKVKVENYIITFCPEFNVECIY</sequence>